<comment type="caution">
    <text evidence="2">The sequence shown here is derived from an EMBL/GenBank/DDBJ whole genome shotgun (WGS) entry which is preliminary data.</text>
</comment>
<keyword evidence="1" id="KW-0472">Membrane</keyword>
<feature type="transmembrane region" description="Helical" evidence="1">
    <location>
        <begin position="113"/>
        <end position="130"/>
    </location>
</feature>
<proteinExistence type="predicted"/>
<evidence type="ECO:0000313" key="2">
    <source>
        <dbReference type="EMBL" id="NLP83752.1"/>
    </source>
</evidence>
<keyword evidence="3" id="KW-1185">Reference proteome</keyword>
<protein>
    <recommendedName>
        <fullName evidence="4">Integral membrane protein</fullName>
    </recommendedName>
</protein>
<keyword evidence="1" id="KW-0812">Transmembrane</keyword>
<feature type="transmembrane region" description="Helical" evidence="1">
    <location>
        <begin position="66"/>
        <end position="84"/>
    </location>
</feature>
<dbReference type="RefSeq" id="WP_168912257.1">
    <property type="nucleotide sequence ID" value="NZ_JABACI010000002.1"/>
</dbReference>
<name>A0ABX1KB83_9MICO</name>
<organism evidence="2 3">
    <name type="scientific">Microbacterium salsuginis</name>
    <dbReference type="NCBI Taxonomy" id="2722803"/>
    <lineage>
        <taxon>Bacteria</taxon>
        <taxon>Bacillati</taxon>
        <taxon>Actinomycetota</taxon>
        <taxon>Actinomycetes</taxon>
        <taxon>Micrococcales</taxon>
        <taxon>Microbacteriaceae</taxon>
        <taxon>Microbacterium</taxon>
    </lineage>
</organism>
<sequence>MSPRHVRAVRGTAAAAVATVVAATAHTLAGGGAPAPLLVAAVAILGSPFATALIGRRLSPWRVASAVLVSQVLFHVAFAITAGADPGATAGHHAHHLALPGTSAAVLPDGPMTVGHVLAAIATVLALYFGERMLRALGRGIRSLFARARAIAPRPPVPRLVATVPRPLPRLRIVLSGLSRRGPPSLVFAAR</sequence>
<feature type="transmembrane region" description="Helical" evidence="1">
    <location>
        <begin position="35"/>
        <end position="54"/>
    </location>
</feature>
<dbReference type="EMBL" id="JABACI010000002">
    <property type="protein sequence ID" value="NLP83752.1"/>
    <property type="molecule type" value="Genomic_DNA"/>
</dbReference>
<reference evidence="2 3" key="1">
    <citation type="submission" date="2020-04" db="EMBL/GenBank/DDBJ databases">
        <title>CFH 90308 Microbacterium sp.</title>
        <authorList>
            <person name="Nie G."/>
            <person name="Ming H."/>
            <person name="Xia T."/>
        </authorList>
    </citation>
    <scope>NUCLEOTIDE SEQUENCE [LARGE SCALE GENOMIC DNA]</scope>
    <source>
        <strain evidence="2 3">CFH 90308</strain>
    </source>
</reference>
<keyword evidence="1" id="KW-1133">Transmembrane helix</keyword>
<dbReference type="Proteomes" id="UP001429745">
    <property type="component" value="Unassembled WGS sequence"/>
</dbReference>
<gene>
    <name evidence="2" type="ORF">HF576_07825</name>
</gene>
<evidence type="ECO:0000256" key="1">
    <source>
        <dbReference type="SAM" id="Phobius"/>
    </source>
</evidence>
<evidence type="ECO:0008006" key="4">
    <source>
        <dbReference type="Google" id="ProtNLM"/>
    </source>
</evidence>
<accession>A0ABX1KB83</accession>
<evidence type="ECO:0000313" key="3">
    <source>
        <dbReference type="Proteomes" id="UP001429745"/>
    </source>
</evidence>